<dbReference type="InterPro" id="IPR032421">
    <property type="entry name" value="PMT_4TMC"/>
</dbReference>
<feature type="transmembrane region" description="Helical" evidence="10">
    <location>
        <begin position="236"/>
        <end position="254"/>
    </location>
</feature>
<sequence>MSEQAETGTPDEAAKSPATTASATAQVAAPADGDADSSGAASGSAAADGSAAPVPAATAVAPKVSVARGSVFDDLWARVTSTLRLRVRTEWILLGVVTLLAAVLRFWNLGGAHFLIFDETFYVKDAWTLLNLGYEAEWPDNPNDAFNAGDPNGYTTDPSYVVHPPLGKYIIGLGMLVFGADNPFGWRFGVALVGTLAVPLLWVVAKKLFRSPVLATIGAGMLAIDGHAIVMSRVGILDGILMFFVLLAFLFVLLDREDQQKKLRTKIMAWRKEEGLEGEPIPTKATTTSRTPDVKPVGPDWGPRLWWRPWLMAAAVTLGAASAVKWSGLYFLAAFCVYTLVVDMIERKRLGVTFWGSAAILMQGPVSFILTVPLAALTYLATWTRWLATTGGFYRDWAEQAGNAWTGLLSWVPLPLQSLWHYQVEAYNFHRGLSAEHPYQSGPQEWPFLIRPTAFSYVYSEAGDGSSCDVGQCVEAITSISNPIIFWFGTVSILFLIIMCFLRPKWQYFAILVGYGAGYFPWLAYLERQAVFHFYAIAFLPFMILASLVVIQTIAGDRQTPQASRTIGVSAVGVLLVVMALVSVLFWPVWTGQMISTSYWSLTHWLPSWR</sequence>
<evidence type="ECO:0000256" key="5">
    <source>
        <dbReference type="ARBA" id="ARBA00022679"/>
    </source>
</evidence>
<evidence type="ECO:0000259" key="13">
    <source>
        <dbReference type="Pfam" id="PF16192"/>
    </source>
</evidence>
<feature type="transmembrane region" description="Helical" evidence="10">
    <location>
        <begin position="329"/>
        <end position="346"/>
    </location>
</feature>
<comment type="function">
    <text evidence="10">Protein O-mannosyltransferase that catalyzes the transfer of a single mannose residue from a polyprenol phospho-mannosyl lipidic donor to the hydroxyl group of selected serine and threonine residues in acceptor proteins.</text>
</comment>
<evidence type="ECO:0000256" key="1">
    <source>
        <dbReference type="ARBA" id="ARBA00004127"/>
    </source>
</evidence>
<evidence type="ECO:0000313" key="15">
    <source>
        <dbReference type="Proteomes" id="UP000545286"/>
    </source>
</evidence>
<feature type="transmembrane region" description="Helical" evidence="10">
    <location>
        <begin position="484"/>
        <end position="502"/>
    </location>
</feature>
<name>A0A7W4UN33_9MICO</name>
<evidence type="ECO:0000256" key="4">
    <source>
        <dbReference type="ARBA" id="ARBA00022676"/>
    </source>
</evidence>
<keyword evidence="6 10" id="KW-0812">Transmembrane</keyword>
<dbReference type="GO" id="GO:0005886">
    <property type="term" value="C:plasma membrane"/>
    <property type="evidence" value="ECO:0007669"/>
    <property type="project" value="UniProtKB-SubCell"/>
</dbReference>
<evidence type="ECO:0000256" key="11">
    <source>
        <dbReference type="SAM" id="MobiDB-lite"/>
    </source>
</evidence>
<keyword evidence="4 10" id="KW-0328">Glycosyltransferase</keyword>
<feature type="transmembrane region" description="Helical" evidence="10">
    <location>
        <begin position="532"/>
        <end position="555"/>
    </location>
</feature>
<keyword evidence="10" id="KW-1003">Cell membrane</keyword>
<dbReference type="Pfam" id="PF16192">
    <property type="entry name" value="PMT_4TMC"/>
    <property type="match status" value="1"/>
</dbReference>
<feature type="transmembrane region" description="Helical" evidence="10">
    <location>
        <begin position="91"/>
        <end position="117"/>
    </location>
</feature>
<evidence type="ECO:0000256" key="6">
    <source>
        <dbReference type="ARBA" id="ARBA00022692"/>
    </source>
</evidence>
<evidence type="ECO:0000256" key="7">
    <source>
        <dbReference type="ARBA" id="ARBA00022989"/>
    </source>
</evidence>
<gene>
    <name evidence="14" type="ORF">FHX72_001305</name>
</gene>
<feature type="transmembrane region" description="Helical" evidence="10">
    <location>
        <begin position="567"/>
        <end position="590"/>
    </location>
</feature>
<dbReference type="InterPro" id="IPR003342">
    <property type="entry name" value="ArnT-like_N"/>
</dbReference>
<dbReference type="RefSeq" id="WP_338110059.1">
    <property type="nucleotide sequence ID" value="NZ_JACHWJ010000001.1"/>
</dbReference>
<comment type="pathway">
    <text evidence="2 10">Protein modification; protein glycosylation.</text>
</comment>
<feature type="transmembrane region" description="Helical" evidence="10">
    <location>
        <begin position="212"/>
        <end position="230"/>
    </location>
</feature>
<feature type="domain" description="ArnT-like N-terminal" evidence="12">
    <location>
        <begin position="172"/>
        <end position="256"/>
    </location>
</feature>
<feature type="transmembrane region" description="Helical" evidence="10">
    <location>
        <begin position="358"/>
        <end position="381"/>
    </location>
</feature>
<comment type="similarity">
    <text evidence="3 10">Belongs to the glycosyltransferase 39 family.</text>
</comment>
<reference evidence="14 15" key="1">
    <citation type="submission" date="2020-08" db="EMBL/GenBank/DDBJ databases">
        <title>Sequencing the genomes of 1000 actinobacteria strains.</title>
        <authorList>
            <person name="Klenk H.-P."/>
        </authorList>
    </citation>
    <scope>NUCLEOTIDE SEQUENCE [LARGE SCALE GENOMIC DNA]</scope>
    <source>
        <strain evidence="14 15">DSM 20419</strain>
    </source>
</reference>
<accession>A0A7W4UN33</accession>
<evidence type="ECO:0000256" key="3">
    <source>
        <dbReference type="ARBA" id="ARBA00007222"/>
    </source>
</evidence>
<protein>
    <recommendedName>
        <fullName evidence="9 10">Polyprenol-phosphate-mannose--protein mannosyltransferase</fullName>
        <ecNumber evidence="10">2.4.1.-</ecNumber>
    </recommendedName>
</protein>
<feature type="region of interest" description="Disordered" evidence="11">
    <location>
        <begin position="1"/>
        <end position="48"/>
    </location>
</feature>
<evidence type="ECO:0000256" key="8">
    <source>
        <dbReference type="ARBA" id="ARBA00023136"/>
    </source>
</evidence>
<comment type="subcellular location">
    <subcellularLocation>
        <location evidence="10">Cell membrane</location>
    </subcellularLocation>
    <subcellularLocation>
        <location evidence="1">Endomembrane system</location>
        <topology evidence="1">Multi-pass membrane protein</topology>
    </subcellularLocation>
</comment>
<feature type="compositionally biased region" description="Low complexity" evidence="11">
    <location>
        <begin position="15"/>
        <end position="48"/>
    </location>
</feature>
<keyword evidence="8 10" id="KW-0472">Membrane</keyword>
<evidence type="ECO:0000259" key="12">
    <source>
        <dbReference type="Pfam" id="PF02366"/>
    </source>
</evidence>
<dbReference type="GO" id="GO:0012505">
    <property type="term" value="C:endomembrane system"/>
    <property type="evidence" value="ECO:0007669"/>
    <property type="project" value="UniProtKB-SubCell"/>
</dbReference>
<evidence type="ECO:0000256" key="2">
    <source>
        <dbReference type="ARBA" id="ARBA00004922"/>
    </source>
</evidence>
<evidence type="ECO:0000256" key="10">
    <source>
        <dbReference type="RuleBase" id="RU367007"/>
    </source>
</evidence>
<organism evidence="14 15">
    <name type="scientific">Pseudoclavibacter helvolus</name>
    <dbReference type="NCBI Taxonomy" id="255205"/>
    <lineage>
        <taxon>Bacteria</taxon>
        <taxon>Bacillati</taxon>
        <taxon>Actinomycetota</taxon>
        <taxon>Actinomycetes</taxon>
        <taxon>Micrococcales</taxon>
        <taxon>Microbacteriaceae</taxon>
        <taxon>Pseudoclavibacter</taxon>
    </lineage>
</organism>
<dbReference type="GO" id="GO:0004169">
    <property type="term" value="F:dolichyl-phosphate-mannose-protein mannosyltransferase activity"/>
    <property type="evidence" value="ECO:0007669"/>
    <property type="project" value="UniProtKB-UniRule"/>
</dbReference>
<feature type="transmembrane region" description="Helical" evidence="10">
    <location>
        <begin position="184"/>
        <end position="205"/>
    </location>
</feature>
<dbReference type="EMBL" id="JACHWJ010000001">
    <property type="protein sequence ID" value="MBB2957193.1"/>
    <property type="molecule type" value="Genomic_DNA"/>
</dbReference>
<keyword evidence="5 10" id="KW-0808">Transferase</keyword>
<comment type="caution">
    <text evidence="14">The sequence shown here is derived from an EMBL/GenBank/DDBJ whole genome shotgun (WGS) entry which is preliminary data.</text>
</comment>
<dbReference type="EC" id="2.4.1.-" evidence="10"/>
<evidence type="ECO:0000313" key="14">
    <source>
        <dbReference type="EMBL" id="MBB2957193.1"/>
    </source>
</evidence>
<evidence type="ECO:0000256" key="9">
    <source>
        <dbReference type="ARBA" id="ARBA00093617"/>
    </source>
</evidence>
<proteinExistence type="inferred from homology"/>
<dbReference type="AlphaFoldDB" id="A0A7W4UN33"/>
<keyword evidence="15" id="KW-1185">Reference proteome</keyword>
<keyword evidence="7 10" id="KW-1133">Transmembrane helix</keyword>
<dbReference type="PANTHER" id="PTHR10050">
    <property type="entry name" value="DOLICHYL-PHOSPHATE-MANNOSE--PROTEIN MANNOSYLTRANSFERASE"/>
    <property type="match status" value="1"/>
</dbReference>
<dbReference type="Pfam" id="PF02366">
    <property type="entry name" value="PMT"/>
    <property type="match status" value="1"/>
</dbReference>
<feature type="transmembrane region" description="Helical" evidence="10">
    <location>
        <begin position="509"/>
        <end position="526"/>
    </location>
</feature>
<dbReference type="UniPathway" id="UPA00378"/>
<dbReference type="InterPro" id="IPR027005">
    <property type="entry name" value="PMT-like"/>
</dbReference>
<dbReference type="Proteomes" id="UP000545286">
    <property type="component" value="Unassembled WGS sequence"/>
</dbReference>
<feature type="domain" description="Protein O-mannosyl-transferase C-terminal four TM" evidence="13">
    <location>
        <begin position="416"/>
        <end position="609"/>
    </location>
</feature>
<dbReference type="PANTHER" id="PTHR10050:SF46">
    <property type="entry name" value="PROTEIN O-MANNOSYL-TRANSFERASE 2"/>
    <property type="match status" value="1"/>
</dbReference>